<gene>
    <name evidence="6" type="ORF">K7J14_14475</name>
</gene>
<dbReference type="Pfam" id="PF02522">
    <property type="entry name" value="Antibiotic_NAT"/>
    <property type="match status" value="1"/>
</dbReference>
<dbReference type="InterPro" id="IPR028345">
    <property type="entry name" value="Antibiotic_NAT-like"/>
</dbReference>
<comment type="caution">
    <text evidence="6">The sequence shown here is derived from an EMBL/GenBank/DDBJ whole genome shotgun (WGS) entry which is preliminary data.</text>
</comment>
<evidence type="ECO:0000313" key="7">
    <source>
        <dbReference type="Proteomes" id="UP001198163"/>
    </source>
</evidence>
<comment type="similarity">
    <text evidence="1 5">Belongs to the antibiotic N-acetyltransferase family.</text>
</comment>
<reference evidence="6" key="1">
    <citation type="submission" date="2021-08" db="EMBL/GenBank/DDBJ databases">
        <title>Comparative analyses of Brucepasteria parasyntrophica and Teretinema zuelzerae.</title>
        <authorList>
            <person name="Song Y."/>
            <person name="Brune A."/>
        </authorList>
    </citation>
    <scope>NUCLEOTIDE SEQUENCE</scope>
    <source>
        <strain evidence="6">DSM 1903</strain>
    </source>
</reference>
<keyword evidence="5" id="KW-0046">Antibiotic resistance</keyword>
<evidence type="ECO:0000256" key="1">
    <source>
        <dbReference type="ARBA" id="ARBA00006383"/>
    </source>
</evidence>
<dbReference type="InterPro" id="IPR003679">
    <property type="entry name" value="Amioglycoside_AcTrfase"/>
</dbReference>
<evidence type="ECO:0000256" key="4">
    <source>
        <dbReference type="ARBA" id="ARBA00023315"/>
    </source>
</evidence>
<sequence>MSEKTDRPLILKEDIIAGLRKAGLKAGASVFAHASLSSFGFVMGGAETAIRALLEVVGPEGTLMMPAQTWKNLDPETGVHWLEPEAWWPAIRENWPAFDPAVTPSIGMGAVAEMLRTWPGSRRSSHPARSVCAAGKHAAYLTENHDLSDIFGDDSPTGRLYKLDGQVLLMGVGYDKNTSIHLAEYRADWDKPMSREWSAVYREGKRERVCYDTIAVDDSDFVALGKDWDSFAGIRPVLVGNAEIRCFDQRPFVDWSARWITEHRKKTAPGE</sequence>
<protein>
    <recommendedName>
        <fullName evidence="2 5">Aminoglycoside N(3)-acetyltransferase</fullName>
        <ecNumber evidence="5">2.3.1.-</ecNumber>
    </recommendedName>
</protein>
<dbReference type="PANTHER" id="PTHR11104:SF0">
    <property type="entry name" value="SPBETA PROPHAGE-DERIVED AMINOGLYCOSIDE N(3')-ACETYLTRANSFERASE-LIKE PROTEIN YOKD"/>
    <property type="match status" value="1"/>
</dbReference>
<comment type="catalytic activity">
    <reaction evidence="5">
        <text>a 2-deoxystreptamine antibiotic + acetyl-CoA = an N(3)-acetyl-2-deoxystreptamine antibiotic + CoA + H(+)</text>
        <dbReference type="Rhea" id="RHEA:12665"/>
        <dbReference type="ChEBI" id="CHEBI:15378"/>
        <dbReference type="ChEBI" id="CHEBI:57287"/>
        <dbReference type="ChEBI" id="CHEBI:57288"/>
        <dbReference type="ChEBI" id="CHEBI:57921"/>
        <dbReference type="ChEBI" id="CHEBI:77452"/>
        <dbReference type="EC" id="2.3.1.81"/>
    </reaction>
</comment>
<evidence type="ECO:0000256" key="3">
    <source>
        <dbReference type="ARBA" id="ARBA00022679"/>
    </source>
</evidence>
<name>A0AAE3JJY0_9SPIR</name>
<dbReference type="GO" id="GO:0046353">
    <property type="term" value="F:aminoglycoside 3-N-acetyltransferase activity"/>
    <property type="evidence" value="ECO:0007669"/>
    <property type="project" value="UniProtKB-EC"/>
</dbReference>
<keyword evidence="4 5" id="KW-0012">Acyltransferase</keyword>
<dbReference type="SUPFAM" id="SSF110710">
    <property type="entry name" value="TTHA0583/YokD-like"/>
    <property type="match status" value="1"/>
</dbReference>
<evidence type="ECO:0000256" key="5">
    <source>
        <dbReference type="RuleBase" id="RU365031"/>
    </source>
</evidence>
<dbReference type="PANTHER" id="PTHR11104">
    <property type="entry name" value="AMINOGLYCOSIDE N3-ACETYLTRANSFERASE"/>
    <property type="match status" value="1"/>
</dbReference>
<organism evidence="6 7">
    <name type="scientific">Teretinema zuelzerae</name>
    <dbReference type="NCBI Taxonomy" id="156"/>
    <lineage>
        <taxon>Bacteria</taxon>
        <taxon>Pseudomonadati</taxon>
        <taxon>Spirochaetota</taxon>
        <taxon>Spirochaetia</taxon>
        <taxon>Spirochaetales</taxon>
        <taxon>Treponemataceae</taxon>
        <taxon>Teretinema</taxon>
    </lineage>
</organism>
<dbReference type="RefSeq" id="WP_230757929.1">
    <property type="nucleotide sequence ID" value="NZ_JAINWA010000003.1"/>
</dbReference>
<accession>A0AAE3JJY0</accession>
<evidence type="ECO:0000256" key="2">
    <source>
        <dbReference type="ARBA" id="ARBA00012882"/>
    </source>
</evidence>
<dbReference type="GO" id="GO:0046677">
    <property type="term" value="P:response to antibiotic"/>
    <property type="evidence" value="ECO:0007669"/>
    <property type="project" value="UniProtKB-KW"/>
</dbReference>
<dbReference type="EMBL" id="JAINWA010000003">
    <property type="protein sequence ID" value="MCD1655901.1"/>
    <property type="molecule type" value="Genomic_DNA"/>
</dbReference>
<keyword evidence="3 5" id="KW-0808">Transferase</keyword>
<proteinExistence type="inferred from homology"/>
<dbReference type="Proteomes" id="UP001198163">
    <property type="component" value="Unassembled WGS sequence"/>
</dbReference>
<evidence type="ECO:0000313" key="6">
    <source>
        <dbReference type="EMBL" id="MCD1655901.1"/>
    </source>
</evidence>
<dbReference type="EC" id="2.3.1.-" evidence="5"/>
<keyword evidence="7" id="KW-1185">Reference proteome</keyword>
<dbReference type="AlphaFoldDB" id="A0AAE3JJY0"/>